<dbReference type="EMBL" id="BAABJY010000002">
    <property type="protein sequence ID" value="GAA4862658.1"/>
    <property type="molecule type" value="Genomic_DNA"/>
</dbReference>
<dbReference type="PANTHER" id="PTHR38099">
    <property type="entry name" value="LARGE RIBOSOMAL RNA SUBUNIT ACCUMULATION PROTEIN YCED"/>
    <property type="match status" value="1"/>
</dbReference>
<comment type="similarity">
    <text evidence="2">Belongs to the DUF177 domain family.</text>
</comment>
<dbReference type="Pfam" id="PF02620">
    <property type="entry name" value="YceD"/>
    <property type="match status" value="1"/>
</dbReference>
<organism evidence="6 7">
    <name type="scientific">Luteimonas vadosa</name>
    <dbReference type="NCBI Taxonomy" id="1165507"/>
    <lineage>
        <taxon>Bacteria</taxon>
        <taxon>Pseudomonadati</taxon>
        <taxon>Pseudomonadota</taxon>
        <taxon>Gammaproteobacteria</taxon>
        <taxon>Lysobacterales</taxon>
        <taxon>Lysobacteraceae</taxon>
        <taxon>Luteimonas</taxon>
    </lineage>
</organism>
<comment type="caution">
    <text evidence="6">The sequence shown here is derived from an EMBL/GenBank/DDBJ whole genome shotgun (WGS) entry which is preliminary data.</text>
</comment>
<gene>
    <name evidence="6" type="ORF">GCM10023332_13420</name>
</gene>
<evidence type="ECO:0000313" key="6">
    <source>
        <dbReference type="EMBL" id="GAA4862658.1"/>
    </source>
</evidence>
<comment type="function">
    <text evidence="1">Plays a role in synthesis, processing and/or stability of 23S rRNA.</text>
</comment>
<proteinExistence type="inferred from homology"/>
<sequence length="174" mass="19303">MSAEVPEVVDAWRMVAARRGFEGRLPLASLSRLRDALVDAEGEVEYSLQFDRDALQVPYVELRIEACLPLQCQRSLQRFLLPVVLTQRLGLLREGGDAEADEAALPEGYEALQVAADGELRPAELVEDELILAVPVVPVDPASESVERDWPVQPDEEMRANPFSALAALKKQQR</sequence>
<evidence type="ECO:0000256" key="4">
    <source>
        <dbReference type="ARBA" id="ARBA00022517"/>
    </source>
</evidence>
<protein>
    <recommendedName>
        <fullName evidence="3">Large ribosomal RNA subunit accumulation protein YceD</fullName>
    </recommendedName>
    <alternativeName>
        <fullName evidence="5">23S rRNA accumulation protein YceD</fullName>
    </alternativeName>
</protein>
<dbReference type="RefSeq" id="WP_345294750.1">
    <property type="nucleotide sequence ID" value="NZ_BAABJY010000002.1"/>
</dbReference>
<evidence type="ECO:0000256" key="3">
    <source>
        <dbReference type="ARBA" id="ARBA00015716"/>
    </source>
</evidence>
<dbReference type="InterPro" id="IPR003772">
    <property type="entry name" value="YceD"/>
</dbReference>
<evidence type="ECO:0000256" key="1">
    <source>
        <dbReference type="ARBA" id="ARBA00002868"/>
    </source>
</evidence>
<evidence type="ECO:0000256" key="2">
    <source>
        <dbReference type="ARBA" id="ARBA00010740"/>
    </source>
</evidence>
<keyword evidence="4" id="KW-0690">Ribosome biogenesis</keyword>
<dbReference type="InterPro" id="IPR039255">
    <property type="entry name" value="YceD_bac"/>
</dbReference>
<dbReference type="PANTHER" id="PTHR38099:SF1">
    <property type="entry name" value="LARGE RIBOSOMAL RNA SUBUNIT ACCUMULATION PROTEIN YCED"/>
    <property type="match status" value="1"/>
</dbReference>
<evidence type="ECO:0000313" key="7">
    <source>
        <dbReference type="Proteomes" id="UP001501323"/>
    </source>
</evidence>
<dbReference type="Proteomes" id="UP001501323">
    <property type="component" value="Unassembled WGS sequence"/>
</dbReference>
<reference evidence="7" key="1">
    <citation type="journal article" date="2019" name="Int. J. Syst. Evol. Microbiol.">
        <title>The Global Catalogue of Microorganisms (GCM) 10K type strain sequencing project: providing services to taxonomists for standard genome sequencing and annotation.</title>
        <authorList>
            <consortium name="The Broad Institute Genomics Platform"/>
            <consortium name="The Broad Institute Genome Sequencing Center for Infectious Disease"/>
            <person name="Wu L."/>
            <person name="Ma J."/>
        </authorList>
    </citation>
    <scope>NUCLEOTIDE SEQUENCE [LARGE SCALE GENOMIC DNA]</scope>
    <source>
        <strain evidence="7">JCM 18392</strain>
    </source>
</reference>
<accession>A0ABP9DXJ4</accession>
<evidence type="ECO:0000256" key="5">
    <source>
        <dbReference type="ARBA" id="ARBA00031841"/>
    </source>
</evidence>
<keyword evidence="7" id="KW-1185">Reference proteome</keyword>
<name>A0ABP9DXJ4_9GAMM</name>